<dbReference type="EMBL" id="JNBQ01000001">
    <property type="protein sequence ID" value="KLN36703.1"/>
    <property type="molecule type" value="Genomic_DNA"/>
</dbReference>
<dbReference type="RefSeq" id="WP_047231129.1">
    <property type="nucleotide sequence ID" value="NZ_JNBQ01000001.1"/>
</dbReference>
<gene>
    <name evidence="2" type="ORF">FB00_02275</name>
</gene>
<organism evidence="2 3">
    <name type="scientific">Cellulosimicrobium funkei</name>
    <dbReference type="NCBI Taxonomy" id="264251"/>
    <lineage>
        <taxon>Bacteria</taxon>
        <taxon>Bacillati</taxon>
        <taxon>Actinomycetota</taxon>
        <taxon>Actinomycetes</taxon>
        <taxon>Micrococcales</taxon>
        <taxon>Promicromonosporaceae</taxon>
        <taxon>Cellulosimicrobium</taxon>
    </lineage>
</organism>
<accession>A0A0H2KU76</accession>
<evidence type="ECO:0000313" key="3">
    <source>
        <dbReference type="Proteomes" id="UP000035265"/>
    </source>
</evidence>
<reference evidence="2 3" key="1">
    <citation type="submission" date="2014-05" db="EMBL/GenBank/DDBJ databases">
        <title>Cellulosimicrobium funkei U11 genome.</title>
        <authorList>
            <person name="Hu C."/>
            <person name="Gong Y."/>
            <person name="Wan W."/>
            <person name="Jiang M."/>
        </authorList>
    </citation>
    <scope>NUCLEOTIDE SEQUENCE [LARGE SCALE GENOMIC DNA]</scope>
    <source>
        <strain evidence="2 3">U11</strain>
    </source>
</reference>
<feature type="compositionally biased region" description="Basic and acidic residues" evidence="1">
    <location>
        <begin position="100"/>
        <end position="109"/>
    </location>
</feature>
<sequence>MTSDPQRPSRPRLDAARTALDEAAAAEPGTAVEPLARARALLDVALDEAMAEALLAGSSMRSVAEAAGVAPNTVPPRLARTPALAGYSSPDGRVSAEGVTRARYDRERGTPPPEPTTAVEPLRFRRRT</sequence>
<evidence type="ECO:0000313" key="2">
    <source>
        <dbReference type="EMBL" id="KLN36703.1"/>
    </source>
</evidence>
<keyword evidence="3" id="KW-1185">Reference proteome</keyword>
<comment type="caution">
    <text evidence="2">The sequence shown here is derived from an EMBL/GenBank/DDBJ whole genome shotgun (WGS) entry which is preliminary data.</text>
</comment>
<dbReference type="PATRIC" id="fig|264251.5.peg.471"/>
<dbReference type="Proteomes" id="UP000035265">
    <property type="component" value="Unassembled WGS sequence"/>
</dbReference>
<protein>
    <submittedName>
        <fullName evidence="2">Uncharacterized protein</fullName>
    </submittedName>
</protein>
<dbReference type="AlphaFoldDB" id="A0A0H2KU76"/>
<name>A0A0H2KU76_9MICO</name>
<feature type="region of interest" description="Disordered" evidence="1">
    <location>
        <begin position="69"/>
        <end position="128"/>
    </location>
</feature>
<evidence type="ECO:0000256" key="1">
    <source>
        <dbReference type="SAM" id="MobiDB-lite"/>
    </source>
</evidence>
<proteinExistence type="predicted"/>